<gene>
    <name evidence="2" type="ORF">CRN52_07860</name>
</gene>
<dbReference type="InterPro" id="IPR050289">
    <property type="entry name" value="TorD/DmsD_chaperones"/>
</dbReference>
<dbReference type="InterPro" id="IPR036411">
    <property type="entry name" value="TorD-like_sf"/>
</dbReference>
<dbReference type="Proteomes" id="UP000237466">
    <property type="component" value="Unassembled WGS sequence"/>
</dbReference>
<dbReference type="AlphaFoldDB" id="A0A2S3R4Z7"/>
<organism evidence="2 3">
    <name type="scientific">Vibrio vulnificus</name>
    <dbReference type="NCBI Taxonomy" id="672"/>
    <lineage>
        <taxon>Bacteria</taxon>
        <taxon>Pseudomonadati</taxon>
        <taxon>Pseudomonadota</taxon>
        <taxon>Gammaproteobacteria</taxon>
        <taxon>Vibrionales</taxon>
        <taxon>Vibrionaceae</taxon>
        <taxon>Vibrio</taxon>
    </lineage>
</organism>
<dbReference type="SUPFAM" id="SSF89155">
    <property type="entry name" value="TorD-like"/>
    <property type="match status" value="1"/>
</dbReference>
<dbReference type="RefSeq" id="WP_103200099.1">
    <property type="nucleotide sequence ID" value="NZ_PDGH01000065.1"/>
</dbReference>
<evidence type="ECO:0000313" key="2">
    <source>
        <dbReference type="EMBL" id="POB48739.1"/>
    </source>
</evidence>
<accession>A0A2S3R4Z7</accession>
<proteinExistence type="predicted"/>
<dbReference type="Gene3D" id="1.10.3480.10">
    <property type="entry name" value="TorD-like"/>
    <property type="match status" value="1"/>
</dbReference>
<evidence type="ECO:0008006" key="4">
    <source>
        <dbReference type="Google" id="ProtNLM"/>
    </source>
</evidence>
<evidence type="ECO:0000256" key="1">
    <source>
        <dbReference type="ARBA" id="ARBA00023186"/>
    </source>
</evidence>
<dbReference type="Pfam" id="PF02613">
    <property type="entry name" value="Nitrate_red_del"/>
    <property type="match status" value="1"/>
</dbReference>
<sequence>MDIQPESSLRADIYLLLSTLFRQAPSPALLELLTLLDTVADGSEMQNAWLQLKAASNRYSDAELEEEYQQLFIGIGRGEVVPFASWHLTGSLMEKPLAEIRTDLARLGFERQEHVKEPEDHISALCEVMAALMEQTDAQQQAFFNRHLATWYVSLTKQIDQAEHAGFYLAVSQLLGAFFNLEKVRLTKIMPDNKTKLKIEIKNLAD</sequence>
<protein>
    <recommendedName>
        <fullName evidence="4">Molecular chaperone</fullName>
    </recommendedName>
</protein>
<dbReference type="PANTHER" id="PTHR34227:SF1">
    <property type="entry name" value="DIMETHYL SULFOXIDE REDUCTASE CHAPERONE-RELATED"/>
    <property type="match status" value="1"/>
</dbReference>
<dbReference type="InterPro" id="IPR020945">
    <property type="entry name" value="DMSO/NO3_reduct_chaperone"/>
</dbReference>
<dbReference type="EMBL" id="PDGH01000065">
    <property type="protein sequence ID" value="POB48739.1"/>
    <property type="molecule type" value="Genomic_DNA"/>
</dbReference>
<name>A0A2S3R4Z7_VIBVL</name>
<comment type="caution">
    <text evidence="2">The sequence shown here is derived from an EMBL/GenBank/DDBJ whole genome shotgun (WGS) entry which is preliminary data.</text>
</comment>
<dbReference type="PANTHER" id="PTHR34227">
    <property type="entry name" value="CHAPERONE PROTEIN YCDY"/>
    <property type="match status" value="1"/>
</dbReference>
<keyword evidence="1" id="KW-0143">Chaperone</keyword>
<reference evidence="2 3" key="1">
    <citation type="journal article" date="2018" name="Front. Microbiol.">
        <title>Phylogeny of Vibrio vulnificus from the Analysis of the Core-Genome: Implications for Intra-Species Taxonomy.</title>
        <authorList>
            <person name="Roig F.J."/>
            <person name="Gonzalez-Candelas F."/>
            <person name="Sanjuan E."/>
            <person name="Fouz B."/>
            <person name="Feil E.J."/>
            <person name="Llorens C."/>
            <person name="Baker-Austin C."/>
            <person name="Oliver J.D."/>
            <person name="Danin-Poleg Y."/>
            <person name="Gibas C.J."/>
            <person name="Kashi Y."/>
            <person name="Gulig P.A."/>
            <person name="Morrison S.S."/>
            <person name="Amaro C."/>
        </authorList>
    </citation>
    <scope>NUCLEOTIDE SEQUENCE [LARGE SCALE GENOMIC DNA]</scope>
    <source>
        <strain evidence="2 3">CECT4608</strain>
    </source>
</reference>
<evidence type="ECO:0000313" key="3">
    <source>
        <dbReference type="Proteomes" id="UP000237466"/>
    </source>
</evidence>